<proteinExistence type="predicted"/>
<dbReference type="Proteomes" id="UP000006744">
    <property type="component" value="Plasmid pG9842_140"/>
</dbReference>
<organism evidence="1 2">
    <name type="scientific">Bacillus cereus (strain G9842)</name>
    <dbReference type="NCBI Taxonomy" id="405531"/>
    <lineage>
        <taxon>Bacteria</taxon>
        <taxon>Bacillati</taxon>
        <taxon>Bacillota</taxon>
        <taxon>Bacilli</taxon>
        <taxon>Bacillales</taxon>
        <taxon>Bacillaceae</taxon>
        <taxon>Bacillus</taxon>
        <taxon>Bacillus cereus group</taxon>
    </lineage>
</organism>
<accession>B7IZI3</accession>
<dbReference type="HOGENOM" id="CLU_1902399_0_0_9"/>
<sequence>MRNYNESDIRFYDTKNEIEGDYMVNESGDFALTEQYESARQDITNRMHSQKGEWRSHKWLGADLELLEGEPNTRETGLRGVEQIYQTLTADGRFQIADIDVRAVPTSIEAIEFFAILSTDKKGKVVVKQPLEL</sequence>
<dbReference type="Gene3D" id="3.10.450.40">
    <property type="match status" value="1"/>
</dbReference>
<keyword evidence="1" id="KW-0614">Plasmid</keyword>
<dbReference type="RefSeq" id="WP_001246993.1">
    <property type="nucleotide sequence ID" value="NC_011774.1"/>
</dbReference>
<evidence type="ECO:0000313" key="2">
    <source>
        <dbReference type="Proteomes" id="UP000006744"/>
    </source>
</evidence>
<gene>
    <name evidence="1" type="ordered locus">BCG9842_A0110</name>
</gene>
<geneLocation type="plasmid" evidence="1 2">
    <name>pG9842_140</name>
</geneLocation>
<dbReference type="SUPFAM" id="SSF160719">
    <property type="entry name" value="gpW/gp25-like"/>
    <property type="match status" value="1"/>
</dbReference>
<evidence type="ECO:0000313" key="1">
    <source>
        <dbReference type="EMBL" id="ACK98721.1"/>
    </source>
</evidence>
<dbReference type="AlphaFoldDB" id="B7IZI3"/>
<dbReference type="EMBL" id="CP001188">
    <property type="protein sequence ID" value="ACK98721.1"/>
    <property type="molecule type" value="Genomic_DNA"/>
</dbReference>
<dbReference type="KEGG" id="bcg:BCG9842_A0110"/>
<name>B7IZI3_BACC2</name>
<protein>
    <submittedName>
        <fullName evidence="1">Uncharacterized protein</fullName>
    </submittedName>
</protein>
<reference evidence="1 2" key="1">
    <citation type="submission" date="2008-10" db="EMBL/GenBank/DDBJ databases">
        <title>Genome sequence of Bacillus cereus G9842.</title>
        <authorList>
            <person name="Dodson R.J."/>
            <person name="Durkin A.S."/>
            <person name="Rosovitz M.J."/>
            <person name="Rasko D.A."/>
            <person name="Hoffmaster A."/>
            <person name="Ravel J."/>
            <person name="Sutton G."/>
        </authorList>
    </citation>
    <scope>NUCLEOTIDE SEQUENCE [LARGE SCALE GENOMIC DNA]</scope>
    <source>
        <strain evidence="1 2">G9842</strain>
        <plasmid evidence="1 2">pG9842_140</plasmid>
    </source>
</reference>